<proteinExistence type="predicted"/>
<accession>A0A8S9TMR7</accession>
<dbReference type="AlphaFoldDB" id="A0A8S9TMR7"/>
<sequence length="65" mass="6429">MDTGRDAARAVSIPATRDSNLATVVIILFKVAKRAASPLPLVAVSAAGACRALPTVPASAAASVV</sequence>
<dbReference type="Proteomes" id="UP000704712">
    <property type="component" value="Unassembled WGS sequence"/>
</dbReference>
<protein>
    <submittedName>
        <fullName evidence="1">Uncharacterized protein</fullName>
    </submittedName>
</protein>
<gene>
    <name evidence="1" type="ORF">GN958_ATG22930</name>
</gene>
<comment type="caution">
    <text evidence="1">The sequence shown here is derived from an EMBL/GenBank/DDBJ whole genome shotgun (WGS) entry which is preliminary data.</text>
</comment>
<evidence type="ECO:0000313" key="1">
    <source>
        <dbReference type="EMBL" id="KAF4127874.1"/>
    </source>
</evidence>
<name>A0A8S9TMR7_PHYIN</name>
<dbReference type="EMBL" id="JAACNO010003216">
    <property type="protein sequence ID" value="KAF4127874.1"/>
    <property type="molecule type" value="Genomic_DNA"/>
</dbReference>
<reference evidence="1" key="1">
    <citation type="submission" date="2020-03" db="EMBL/GenBank/DDBJ databases">
        <title>Hybrid Assembly of Korean Phytophthora infestans isolates.</title>
        <authorList>
            <person name="Prokchorchik M."/>
            <person name="Lee Y."/>
            <person name="Seo J."/>
            <person name="Cho J.-H."/>
            <person name="Park Y.-E."/>
            <person name="Jang D.-C."/>
            <person name="Im J.-S."/>
            <person name="Choi J.-G."/>
            <person name="Park H.-J."/>
            <person name="Lee G.-B."/>
            <person name="Lee Y.-G."/>
            <person name="Hong S.-Y."/>
            <person name="Cho K."/>
            <person name="Sohn K.H."/>
        </authorList>
    </citation>
    <scope>NUCLEOTIDE SEQUENCE</scope>
    <source>
        <strain evidence="1">KR_2_A2</strain>
    </source>
</reference>
<organism evidence="1 2">
    <name type="scientific">Phytophthora infestans</name>
    <name type="common">Potato late blight agent</name>
    <name type="synonym">Botrytis infestans</name>
    <dbReference type="NCBI Taxonomy" id="4787"/>
    <lineage>
        <taxon>Eukaryota</taxon>
        <taxon>Sar</taxon>
        <taxon>Stramenopiles</taxon>
        <taxon>Oomycota</taxon>
        <taxon>Peronosporomycetes</taxon>
        <taxon>Peronosporales</taxon>
        <taxon>Peronosporaceae</taxon>
        <taxon>Phytophthora</taxon>
    </lineage>
</organism>
<evidence type="ECO:0000313" key="2">
    <source>
        <dbReference type="Proteomes" id="UP000704712"/>
    </source>
</evidence>